<dbReference type="NCBIfam" id="NF033564">
    <property type="entry name" value="transpos_ISAs1"/>
    <property type="match status" value="1"/>
</dbReference>
<dbReference type="GO" id="GO:0003677">
    <property type="term" value="F:DNA binding"/>
    <property type="evidence" value="ECO:0007669"/>
    <property type="project" value="InterPro"/>
</dbReference>
<dbReference type="EMBL" id="JACHDO010000001">
    <property type="protein sequence ID" value="MBB5494140.1"/>
    <property type="molecule type" value="Genomic_DNA"/>
</dbReference>
<protein>
    <submittedName>
        <fullName evidence="5">Putative transposase YbfD/YdcC</fullName>
    </submittedName>
</protein>
<reference evidence="5 6" key="1">
    <citation type="submission" date="2020-08" db="EMBL/GenBank/DDBJ databases">
        <title>Sequencing the genomes of 1000 actinobacteria strains.</title>
        <authorList>
            <person name="Klenk H.-P."/>
        </authorList>
    </citation>
    <scope>NUCLEOTIDE SEQUENCE [LARGE SCALE GENOMIC DNA]</scope>
    <source>
        <strain evidence="5 6">DSM 44598</strain>
    </source>
</reference>
<sequence length="367" mass="40254">MRPQSATPSPALSAPTGDEADPRDRRGRRHRLGCIILICLCAVLCGARSLTAIGQWAHNAPQHTLTRLGARITHPELGVRTAPSAATIRRVLTSLDPAALNRMSTAADLAVLIIDGKSVRGSRTRRSQAVHLLAAMAPTGQVAAQIRVADKTSEIPALQDVLAGMDIEGSVICADALHTQTDTAQHLVKERKAHYLLTVKRNQPTLFNQVKALPWRQAPALFTEASRGHGRQERRTVKVLTAPRIAFPYACQVVRVHRWVKEVATGRVRRTYAYVITSLSAEQAGAARLAGLVRGHWRIEALHHVRDVSFGEDASRVRCGNGPQNMAMLRNLTIPLLTELGMTSIPEAIRWVSYETFTRPLELLKIP</sequence>
<feature type="domain" description="H repeat-associated protein N-terminal" evidence="4">
    <location>
        <begin position="21"/>
        <end position="103"/>
    </location>
</feature>
<evidence type="ECO:0000256" key="1">
    <source>
        <dbReference type="SAM" id="MobiDB-lite"/>
    </source>
</evidence>
<dbReference type="InterPro" id="IPR051698">
    <property type="entry name" value="Transposase_11-like"/>
</dbReference>
<proteinExistence type="predicted"/>
<dbReference type="Proteomes" id="UP000579647">
    <property type="component" value="Unassembled WGS sequence"/>
</dbReference>
<dbReference type="PANTHER" id="PTHR30298:SF0">
    <property type="entry name" value="PROTEIN YBFL-RELATED"/>
    <property type="match status" value="1"/>
</dbReference>
<dbReference type="PANTHER" id="PTHR30298">
    <property type="entry name" value="H REPEAT-ASSOCIATED PREDICTED TRANSPOSASE"/>
    <property type="match status" value="1"/>
</dbReference>
<gene>
    <name evidence="5" type="ORF">HNR07_005277</name>
</gene>
<dbReference type="InterPro" id="IPR047647">
    <property type="entry name" value="ISAs1_transpos"/>
</dbReference>
<comment type="caution">
    <text evidence="5">The sequence shown here is derived from an EMBL/GenBank/DDBJ whole genome shotgun (WGS) entry which is preliminary data.</text>
</comment>
<organism evidence="5 6">
    <name type="scientific">Nocardiopsis metallicus</name>
    <dbReference type="NCBI Taxonomy" id="179819"/>
    <lineage>
        <taxon>Bacteria</taxon>
        <taxon>Bacillati</taxon>
        <taxon>Actinomycetota</taxon>
        <taxon>Actinomycetes</taxon>
        <taxon>Streptosporangiales</taxon>
        <taxon>Nocardiopsidaceae</taxon>
        <taxon>Nocardiopsis</taxon>
    </lineage>
</organism>
<keyword evidence="6" id="KW-1185">Reference proteome</keyword>
<name>A0A840WAR7_9ACTN</name>
<dbReference type="GO" id="GO:0006313">
    <property type="term" value="P:DNA transposition"/>
    <property type="evidence" value="ECO:0007669"/>
    <property type="project" value="InterPro"/>
</dbReference>
<dbReference type="InterPro" id="IPR032806">
    <property type="entry name" value="YbfD_N"/>
</dbReference>
<keyword evidence="2" id="KW-0472">Membrane</keyword>
<evidence type="ECO:0000259" key="4">
    <source>
        <dbReference type="Pfam" id="PF13808"/>
    </source>
</evidence>
<keyword evidence="2" id="KW-0812">Transmembrane</keyword>
<dbReference type="Pfam" id="PF13808">
    <property type="entry name" value="DDE_Tnp_1_assoc"/>
    <property type="match status" value="1"/>
</dbReference>
<dbReference type="AlphaFoldDB" id="A0A840WAR7"/>
<dbReference type="RefSeq" id="WP_184367224.1">
    <property type="nucleotide sequence ID" value="NZ_JACHDO010000001.1"/>
</dbReference>
<evidence type="ECO:0000256" key="2">
    <source>
        <dbReference type="SAM" id="Phobius"/>
    </source>
</evidence>
<dbReference type="Pfam" id="PF01609">
    <property type="entry name" value="DDE_Tnp_1"/>
    <property type="match status" value="1"/>
</dbReference>
<feature type="domain" description="Transposase IS4-like" evidence="3">
    <location>
        <begin position="110"/>
        <end position="333"/>
    </location>
</feature>
<evidence type="ECO:0000259" key="3">
    <source>
        <dbReference type="Pfam" id="PF01609"/>
    </source>
</evidence>
<evidence type="ECO:0000313" key="6">
    <source>
        <dbReference type="Proteomes" id="UP000579647"/>
    </source>
</evidence>
<feature type="transmembrane region" description="Helical" evidence="2">
    <location>
        <begin position="32"/>
        <end position="57"/>
    </location>
</feature>
<feature type="region of interest" description="Disordered" evidence="1">
    <location>
        <begin position="1"/>
        <end position="25"/>
    </location>
</feature>
<dbReference type="GO" id="GO:0004803">
    <property type="term" value="F:transposase activity"/>
    <property type="evidence" value="ECO:0007669"/>
    <property type="project" value="InterPro"/>
</dbReference>
<feature type="compositionally biased region" description="Polar residues" evidence="1">
    <location>
        <begin position="1"/>
        <end position="10"/>
    </location>
</feature>
<evidence type="ECO:0000313" key="5">
    <source>
        <dbReference type="EMBL" id="MBB5494140.1"/>
    </source>
</evidence>
<dbReference type="InterPro" id="IPR002559">
    <property type="entry name" value="Transposase_11"/>
</dbReference>
<keyword evidence="2" id="KW-1133">Transmembrane helix</keyword>
<accession>A0A840WAR7</accession>